<gene>
    <name evidence="2" type="ORF">WG66_2896</name>
</gene>
<accession>A0A0W0G7J7</accession>
<protein>
    <submittedName>
        <fullName evidence="2">Uncharacterized protein</fullName>
    </submittedName>
</protein>
<reference evidence="2 3" key="1">
    <citation type="submission" date="2015-12" db="EMBL/GenBank/DDBJ databases">
        <title>Draft genome sequence of Moniliophthora roreri, the causal agent of frosty pod rot of cacao.</title>
        <authorList>
            <person name="Aime M.C."/>
            <person name="Diaz-Valderrama J.R."/>
            <person name="Kijpornyongpan T."/>
            <person name="Phillips-Mora W."/>
        </authorList>
    </citation>
    <scope>NUCLEOTIDE SEQUENCE [LARGE SCALE GENOMIC DNA]</scope>
    <source>
        <strain evidence="2 3">MCA 2952</strain>
    </source>
</reference>
<sequence length="43" mass="5063">MWDENNDKGSQNNDKGSASSDRKAMWDLMDLRMMKAKLLKDWT</sequence>
<feature type="region of interest" description="Disordered" evidence="1">
    <location>
        <begin position="1"/>
        <end position="21"/>
    </location>
</feature>
<organism evidence="2 3">
    <name type="scientific">Moniliophthora roreri</name>
    <name type="common">Frosty pod rot fungus</name>
    <name type="synonym">Monilia roreri</name>
    <dbReference type="NCBI Taxonomy" id="221103"/>
    <lineage>
        <taxon>Eukaryota</taxon>
        <taxon>Fungi</taxon>
        <taxon>Dikarya</taxon>
        <taxon>Basidiomycota</taxon>
        <taxon>Agaricomycotina</taxon>
        <taxon>Agaricomycetes</taxon>
        <taxon>Agaricomycetidae</taxon>
        <taxon>Agaricales</taxon>
        <taxon>Marasmiineae</taxon>
        <taxon>Marasmiaceae</taxon>
        <taxon>Moniliophthora</taxon>
    </lineage>
</organism>
<evidence type="ECO:0000313" key="2">
    <source>
        <dbReference type="EMBL" id="KTB44528.1"/>
    </source>
</evidence>
<evidence type="ECO:0000313" key="3">
    <source>
        <dbReference type="Proteomes" id="UP000054988"/>
    </source>
</evidence>
<dbReference type="Proteomes" id="UP000054988">
    <property type="component" value="Unassembled WGS sequence"/>
</dbReference>
<feature type="compositionally biased region" description="Polar residues" evidence="1">
    <location>
        <begin position="8"/>
        <end position="19"/>
    </location>
</feature>
<dbReference type="AlphaFoldDB" id="A0A0W0G7J7"/>
<proteinExistence type="predicted"/>
<evidence type="ECO:0000256" key="1">
    <source>
        <dbReference type="SAM" id="MobiDB-lite"/>
    </source>
</evidence>
<name>A0A0W0G7J7_MONRR</name>
<dbReference type="EMBL" id="LATX01000900">
    <property type="protein sequence ID" value="KTB44528.1"/>
    <property type="molecule type" value="Genomic_DNA"/>
</dbReference>
<comment type="caution">
    <text evidence="2">The sequence shown here is derived from an EMBL/GenBank/DDBJ whole genome shotgun (WGS) entry which is preliminary data.</text>
</comment>